<dbReference type="Proteomes" id="UP000598775">
    <property type="component" value="Unassembled WGS sequence"/>
</dbReference>
<dbReference type="InterPro" id="IPR003870">
    <property type="entry name" value="DUF222"/>
</dbReference>
<evidence type="ECO:0000313" key="4">
    <source>
        <dbReference type="Proteomes" id="UP000598775"/>
    </source>
</evidence>
<dbReference type="EMBL" id="BMGP01000004">
    <property type="protein sequence ID" value="GGF31432.1"/>
    <property type="molecule type" value="Genomic_DNA"/>
</dbReference>
<sequence length="480" mass="51493">MNRALLTEYDFDEWISETDVVDFVPPSLLRDVYAEAVDAVFAGARAIAAAQAEQAERVERARLAGIALRHTDRSTGGPRWSTTVVADRELVTELAVGLRLCEADARRLVETSRGLVGAFAATHAALDAGTISYRHAEKIVQRGLPLPAELIADYEARIVPVAERVSVQRLDREARGAVEVAQPSTAVQRHLAAAANRRIDLEAGADGMAYLTHYLPAVEAMAIYTRATELARSLKNAGDPRTLTQLRADALTDLMLNGETSIPGATRGIRPHVRVTVPALTLLGGGSEGYPGHSGDRGQSSHTGRSNHTGQSDGPGRSKHTGGFGHSAGGSANLEGYGPIDRLTALELTRSAPGFLRVLTDPVTGVALSYGRERYRPPADLDELIRLTHAECTFPLSCAPSSGAELDHTTAWEDDGHTAFGNLAPLCSSHHKVKHHTEWKIEQHPGADGRPSSIVWTSPAGFEYVVDPTPLARPAPYFSE</sequence>
<name>A0A917F0S4_9MICO</name>
<protein>
    <recommendedName>
        <fullName evidence="2">DUF222 domain-containing protein</fullName>
    </recommendedName>
</protein>
<reference evidence="3 4" key="1">
    <citation type="journal article" date="2014" name="Int. J. Syst. Evol. Microbiol.">
        <title>Complete genome sequence of Corynebacterium casei LMG S-19264T (=DSM 44701T), isolated from a smear-ripened cheese.</title>
        <authorList>
            <consortium name="US DOE Joint Genome Institute (JGI-PGF)"/>
            <person name="Walter F."/>
            <person name="Albersmeier A."/>
            <person name="Kalinowski J."/>
            <person name="Ruckert C."/>
        </authorList>
    </citation>
    <scope>NUCLEOTIDE SEQUENCE [LARGE SCALE GENOMIC DNA]</scope>
    <source>
        <strain evidence="3 4">CGMCC 1.12976</strain>
    </source>
</reference>
<dbReference type="AlphaFoldDB" id="A0A917F0S4"/>
<feature type="compositionally biased region" description="Polar residues" evidence="1">
    <location>
        <begin position="297"/>
        <end position="312"/>
    </location>
</feature>
<feature type="domain" description="DUF222" evidence="2">
    <location>
        <begin position="54"/>
        <end position="288"/>
    </location>
</feature>
<comment type="caution">
    <text evidence="3">The sequence shown here is derived from an EMBL/GenBank/DDBJ whole genome shotgun (WGS) entry which is preliminary data.</text>
</comment>
<dbReference type="InterPro" id="IPR003615">
    <property type="entry name" value="HNH_nuc"/>
</dbReference>
<dbReference type="RefSeq" id="WP_188678907.1">
    <property type="nucleotide sequence ID" value="NZ_BMGP01000004.1"/>
</dbReference>
<dbReference type="CDD" id="cd00085">
    <property type="entry name" value="HNHc"/>
    <property type="match status" value="1"/>
</dbReference>
<accession>A0A917F0S4</accession>
<organism evidence="3 4">
    <name type="scientific">Subtercola lobariae</name>
    <dbReference type="NCBI Taxonomy" id="1588641"/>
    <lineage>
        <taxon>Bacteria</taxon>
        <taxon>Bacillati</taxon>
        <taxon>Actinomycetota</taxon>
        <taxon>Actinomycetes</taxon>
        <taxon>Micrococcales</taxon>
        <taxon>Microbacteriaceae</taxon>
        <taxon>Subtercola</taxon>
    </lineage>
</organism>
<evidence type="ECO:0000259" key="2">
    <source>
        <dbReference type="Pfam" id="PF02720"/>
    </source>
</evidence>
<evidence type="ECO:0000313" key="3">
    <source>
        <dbReference type="EMBL" id="GGF31432.1"/>
    </source>
</evidence>
<evidence type="ECO:0000256" key="1">
    <source>
        <dbReference type="SAM" id="MobiDB-lite"/>
    </source>
</evidence>
<feature type="region of interest" description="Disordered" evidence="1">
    <location>
        <begin position="284"/>
        <end position="332"/>
    </location>
</feature>
<proteinExistence type="predicted"/>
<dbReference type="Pfam" id="PF02720">
    <property type="entry name" value="DUF222"/>
    <property type="match status" value="1"/>
</dbReference>
<gene>
    <name evidence="3" type="ORF">GCM10011399_25740</name>
</gene>
<keyword evidence="4" id="KW-1185">Reference proteome</keyword>